<sequence length="138" mass="15442">MPRKTAAKTHTQQVVSIIEARARAADLLTHNMLPYSSTQLSERYRGFYSSDLISTDTVMFVYRMHLSRGVRTHKGLQKQVNAYLACLTCLQLIRPEYSRIVQPASGAVGKKCIVTGVFLSRGGFSSQAFTSTLQLPWQ</sequence>
<dbReference type="EMBL" id="CAUEEQ010006568">
    <property type="protein sequence ID" value="CAJ0930264.1"/>
    <property type="molecule type" value="Genomic_DNA"/>
</dbReference>
<keyword evidence="3" id="KW-1185">Reference proteome</keyword>
<dbReference type="Proteomes" id="UP001176940">
    <property type="component" value="Unassembled WGS sequence"/>
</dbReference>
<evidence type="ECO:0000313" key="2">
    <source>
        <dbReference type="EMBL" id="CAJ0930264.1"/>
    </source>
</evidence>
<dbReference type="Pfam" id="PF23354">
    <property type="entry name" value="TPR_NUP160_120_M"/>
    <property type="match status" value="1"/>
</dbReference>
<accession>A0ABN9L4W8</accession>
<comment type="caution">
    <text evidence="2">The sequence shown here is derived from an EMBL/GenBank/DDBJ whole genome shotgun (WGS) entry which is preliminary data.</text>
</comment>
<evidence type="ECO:0000259" key="1">
    <source>
        <dbReference type="Pfam" id="PF23354"/>
    </source>
</evidence>
<proteinExistence type="predicted"/>
<feature type="domain" description="NUP160 middle TPR" evidence="1">
    <location>
        <begin position="11"/>
        <end position="92"/>
    </location>
</feature>
<name>A0ABN9L4W8_9NEOB</name>
<protein>
    <recommendedName>
        <fullName evidence="1">NUP160 middle TPR domain-containing protein</fullName>
    </recommendedName>
</protein>
<evidence type="ECO:0000313" key="3">
    <source>
        <dbReference type="Proteomes" id="UP001176940"/>
    </source>
</evidence>
<dbReference type="InterPro" id="IPR056535">
    <property type="entry name" value="TPR_NUP160_M"/>
</dbReference>
<gene>
    <name evidence="2" type="ORF">RIMI_LOCUS4162984</name>
</gene>
<reference evidence="2" key="1">
    <citation type="submission" date="2023-07" db="EMBL/GenBank/DDBJ databases">
        <authorList>
            <person name="Stuckert A."/>
        </authorList>
    </citation>
    <scope>NUCLEOTIDE SEQUENCE</scope>
</reference>
<organism evidence="2 3">
    <name type="scientific">Ranitomeya imitator</name>
    <name type="common">mimic poison frog</name>
    <dbReference type="NCBI Taxonomy" id="111125"/>
    <lineage>
        <taxon>Eukaryota</taxon>
        <taxon>Metazoa</taxon>
        <taxon>Chordata</taxon>
        <taxon>Craniata</taxon>
        <taxon>Vertebrata</taxon>
        <taxon>Euteleostomi</taxon>
        <taxon>Amphibia</taxon>
        <taxon>Batrachia</taxon>
        <taxon>Anura</taxon>
        <taxon>Neobatrachia</taxon>
        <taxon>Hyloidea</taxon>
        <taxon>Dendrobatidae</taxon>
        <taxon>Dendrobatinae</taxon>
        <taxon>Ranitomeya</taxon>
    </lineage>
</organism>